<reference evidence="2" key="1">
    <citation type="journal article" date="2021" name="Mol. Plant Microbe Interact.">
        <title>Complete Genome Sequence of the Plant-Pathogenic Fungus Colletotrichum lupini.</title>
        <authorList>
            <person name="Baroncelli R."/>
            <person name="Pensec F."/>
            <person name="Da Lio D."/>
            <person name="Boufleur T."/>
            <person name="Vicente I."/>
            <person name="Sarrocco S."/>
            <person name="Picot A."/>
            <person name="Baraldi E."/>
            <person name="Sukno S."/>
            <person name="Thon M."/>
            <person name="Le Floch G."/>
        </authorList>
    </citation>
    <scope>NUCLEOTIDE SEQUENCE</scope>
    <source>
        <strain evidence="2">IMI 504893</strain>
    </source>
</reference>
<dbReference type="GeneID" id="73345399"/>
<dbReference type="RefSeq" id="XP_049147534.1">
    <property type="nucleotide sequence ID" value="XM_049290389.1"/>
</dbReference>
<evidence type="ECO:0000313" key="2">
    <source>
        <dbReference type="EMBL" id="UQC85922.1"/>
    </source>
</evidence>
<dbReference type="KEGG" id="clup:CLUP02_11421"/>
<dbReference type="AlphaFoldDB" id="A0A9Q8T0D5"/>
<name>A0A9Q8T0D5_9PEZI</name>
<evidence type="ECO:0000313" key="3">
    <source>
        <dbReference type="Proteomes" id="UP000830671"/>
    </source>
</evidence>
<dbReference type="EMBL" id="CP019477">
    <property type="protein sequence ID" value="UQC85922.1"/>
    <property type="molecule type" value="Genomic_DNA"/>
</dbReference>
<sequence length="144" mass="15748">MPPQPNASRVSKSSKVVVMAWWGARHKPGKMLWLNRLRFVGLLSQPVAVRTGLPGPGRFSTLMDPALEMTEMRDLGEFSLHFGLVGGIALTEFHHKGQESTNCRVPGNLDNELHSKSPFSKGPNAPYEGAVSPSLSPKTSRETQ</sequence>
<evidence type="ECO:0000256" key="1">
    <source>
        <dbReference type="SAM" id="MobiDB-lite"/>
    </source>
</evidence>
<feature type="region of interest" description="Disordered" evidence="1">
    <location>
        <begin position="99"/>
        <end position="144"/>
    </location>
</feature>
<gene>
    <name evidence="2" type="ORF">CLUP02_11421</name>
</gene>
<keyword evidence="3" id="KW-1185">Reference proteome</keyword>
<accession>A0A9Q8T0D5</accession>
<dbReference type="Proteomes" id="UP000830671">
    <property type="component" value="Chromosome 5"/>
</dbReference>
<organism evidence="2 3">
    <name type="scientific">Colletotrichum lupini</name>
    <dbReference type="NCBI Taxonomy" id="145971"/>
    <lineage>
        <taxon>Eukaryota</taxon>
        <taxon>Fungi</taxon>
        <taxon>Dikarya</taxon>
        <taxon>Ascomycota</taxon>
        <taxon>Pezizomycotina</taxon>
        <taxon>Sordariomycetes</taxon>
        <taxon>Hypocreomycetidae</taxon>
        <taxon>Glomerellales</taxon>
        <taxon>Glomerellaceae</taxon>
        <taxon>Colletotrichum</taxon>
        <taxon>Colletotrichum acutatum species complex</taxon>
    </lineage>
</organism>
<protein>
    <submittedName>
        <fullName evidence="2">Uncharacterized protein</fullName>
    </submittedName>
</protein>
<proteinExistence type="predicted"/>